<evidence type="ECO:0000313" key="2">
    <source>
        <dbReference type="Proteomes" id="UP000237000"/>
    </source>
</evidence>
<dbReference type="Proteomes" id="UP000237000">
    <property type="component" value="Unassembled WGS sequence"/>
</dbReference>
<organism evidence="1 2">
    <name type="scientific">Trema orientale</name>
    <name type="common">Charcoal tree</name>
    <name type="synonym">Celtis orientalis</name>
    <dbReference type="NCBI Taxonomy" id="63057"/>
    <lineage>
        <taxon>Eukaryota</taxon>
        <taxon>Viridiplantae</taxon>
        <taxon>Streptophyta</taxon>
        <taxon>Embryophyta</taxon>
        <taxon>Tracheophyta</taxon>
        <taxon>Spermatophyta</taxon>
        <taxon>Magnoliopsida</taxon>
        <taxon>eudicotyledons</taxon>
        <taxon>Gunneridae</taxon>
        <taxon>Pentapetalae</taxon>
        <taxon>rosids</taxon>
        <taxon>fabids</taxon>
        <taxon>Rosales</taxon>
        <taxon>Cannabaceae</taxon>
        <taxon>Trema</taxon>
    </lineage>
</organism>
<keyword evidence="2" id="KW-1185">Reference proteome</keyword>
<sequence>MGGGAVGVGVRVRGCMWFRALGADVAGAVCAGRLSFRVACPLLHSDASGLGLTHHIKRV</sequence>
<dbReference type="OrthoDB" id="10419088at2759"/>
<proteinExistence type="predicted"/>
<gene>
    <name evidence="1" type="ORF">TorRG33x02_081450</name>
</gene>
<reference evidence="2" key="1">
    <citation type="submission" date="2016-06" db="EMBL/GenBank/DDBJ databases">
        <title>Parallel loss of symbiosis genes in relatives of nitrogen-fixing non-legume Parasponia.</title>
        <authorList>
            <person name="Van Velzen R."/>
            <person name="Holmer R."/>
            <person name="Bu F."/>
            <person name="Rutten L."/>
            <person name="Van Zeijl A."/>
            <person name="Liu W."/>
            <person name="Santuari L."/>
            <person name="Cao Q."/>
            <person name="Sharma T."/>
            <person name="Shen D."/>
            <person name="Roswanjaya Y."/>
            <person name="Wardhani T."/>
            <person name="Kalhor M.S."/>
            <person name="Jansen J."/>
            <person name="Van den Hoogen J."/>
            <person name="Gungor B."/>
            <person name="Hartog M."/>
            <person name="Hontelez J."/>
            <person name="Verver J."/>
            <person name="Yang W.-C."/>
            <person name="Schijlen E."/>
            <person name="Repin R."/>
            <person name="Schilthuizen M."/>
            <person name="Schranz E."/>
            <person name="Heidstra R."/>
            <person name="Miyata K."/>
            <person name="Fedorova E."/>
            <person name="Kohlen W."/>
            <person name="Bisseling T."/>
            <person name="Smit S."/>
            <person name="Geurts R."/>
        </authorList>
    </citation>
    <scope>NUCLEOTIDE SEQUENCE [LARGE SCALE GENOMIC DNA]</scope>
    <source>
        <strain evidence="2">cv. RG33-2</strain>
    </source>
</reference>
<protein>
    <submittedName>
        <fullName evidence="1">Uncharacterized protein</fullName>
    </submittedName>
</protein>
<accession>A0A2P5FEJ4</accession>
<dbReference type="InParanoid" id="A0A2P5FEJ4"/>
<evidence type="ECO:0000313" key="1">
    <source>
        <dbReference type="EMBL" id="PON96215.1"/>
    </source>
</evidence>
<name>A0A2P5FEJ4_TREOI</name>
<dbReference type="EMBL" id="JXTC01000040">
    <property type="protein sequence ID" value="PON96215.1"/>
    <property type="molecule type" value="Genomic_DNA"/>
</dbReference>
<comment type="caution">
    <text evidence="1">The sequence shown here is derived from an EMBL/GenBank/DDBJ whole genome shotgun (WGS) entry which is preliminary data.</text>
</comment>
<dbReference type="AlphaFoldDB" id="A0A2P5FEJ4"/>